<dbReference type="UniPathway" id="UPA00124"/>
<dbReference type="InterPro" id="IPR014710">
    <property type="entry name" value="RmlC-like_jellyroll"/>
</dbReference>
<dbReference type="RefSeq" id="WP_090252333.1">
    <property type="nucleotide sequence ID" value="NZ_FPAS01000006.1"/>
</dbReference>
<evidence type="ECO:0000313" key="9">
    <source>
        <dbReference type="Proteomes" id="UP000236454"/>
    </source>
</evidence>
<evidence type="ECO:0000256" key="7">
    <source>
        <dbReference type="RuleBase" id="RU364069"/>
    </source>
</evidence>
<keyword evidence="9" id="KW-1185">Reference proteome</keyword>
<keyword evidence="7" id="KW-0413">Isomerase</keyword>
<comment type="pathway">
    <text evidence="7">Carbohydrate biosynthesis; dTDP-L-rhamnose biosynthesis.</text>
</comment>
<dbReference type="SUPFAM" id="SSF51182">
    <property type="entry name" value="RmlC-like cupins"/>
    <property type="match status" value="1"/>
</dbReference>
<accession>A0A1I7BMB3</accession>
<dbReference type="GO" id="GO:0005829">
    <property type="term" value="C:cytosol"/>
    <property type="evidence" value="ECO:0007669"/>
    <property type="project" value="TreeGrafter"/>
</dbReference>
<dbReference type="GO" id="GO:0000271">
    <property type="term" value="P:polysaccharide biosynthetic process"/>
    <property type="evidence" value="ECO:0007669"/>
    <property type="project" value="TreeGrafter"/>
</dbReference>
<feature type="active site" description="Proton donor" evidence="5">
    <location>
        <position position="132"/>
    </location>
</feature>
<evidence type="ECO:0000256" key="5">
    <source>
        <dbReference type="PIRSR" id="PIRSR600888-1"/>
    </source>
</evidence>
<proteinExistence type="inferred from homology"/>
<dbReference type="InterPro" id="IPR011051">
    <property type="entry name" value="RmlC_Cupin_sf"/>
</dbReference>
<comment type="subunit">
    <text evidence="7">Homodimer.</text>
</comment>
<sequence length="181" mass="20460">MKFTKGEIEGLWVIEPKVFGDHRGYFMESFQRDRFTAETGQDIQFVQDNESLSSKGVLRGMHFQKPPHAQGKLVRVISGAVLDVAVDIRKDSPTYGKHQSILLSGENKTQFYIPPGFAHGFLTLEDNTLFSYKCTNFYHPESEGSLAWFDKDLAIEWGDIAPVISEKDRDADAFASFVSPF</sequence>
<evidence type="ECO:0000256" key="1">
    <source>
        <dbReference type="ARBA" id="ARBA00001298"/>
    </source>
</evidence>
<dbReference type="NCBIfam" id="TIGR01221">
    <property type="entry name" value="rmlC"/>
    <property type="match status" value="1"/>
</dbReference>
<dbReference type="Pfam" id="PF00908">
    <property type="entry name" value="dTDP_sugar_isom"/>
    <property type="match status" value="1"/>
</dbReference>
<feature type="site" description="Participates in a stacking interaction with the thymidine ring of dTDP-4-oxo-6-deoxyglucose" evidence="6">
    <location>
        <position position="138"/>
    </location>
</feature>
<dbReference type="GO" id="GO:0008830">
    <property type="term" value="F:dTDP-4-dehydrorhamnose 3,5-epimerase activity"/>
    <property type="evidence" value="ECO:0007669"/>
    <property type="project" value="UniProtKB-UniRule"/>
</dbReference>
<dbReference type="InterPro" id="IPR000888">
    <property type="entry name" value="RmlC-like"/>
</dbReference>
<evidence type="ECO:0000256" key="4">
    <source>
        <dbReference type="ARBA" id="ARBA00019595"/>
    </source>
</evidence>
<comment type="catalytic activity">
    <reaction evidence="1 7">
        <text>dTDP-4-dehydro-6-deoxy-alpha-D-glucose = dTDP-4-dehydro-beta-L-rhamnose</text>
        <dbReference type="Rhea" id="RHEA:16969"/>
        <dbReference type="ChEBI" id="CHEBI:57649"/>
        <dbReference type="ChEBI" id="CHEBI:62830"/>
        <dbReference type="EC" id="5.1.3.13"/>
    </reaction>
</comment>
<comment type="function">
    <text evidence="2 7">Catalyzes the epimerization of the C3' and C5'positions of dTDP-6-deoxy-D-xylo-4-hexulose, forming dTDP-6-deoxy-L-lyxo-4-hexulose.</text>
</comment>
<reference evidence="8 9" key="1">
    <citation type="submission" date="2016-10" db="EMBL/GenBank/DDBJ databases">
        <authorList>
            <person name="de Groot N.N."/>
        </authorList>
    </citation>
    <scope>NUCLEOTIDE SEQUENCE [LARGE SCALE GENOMIC DNA]</scope>
    <source>
        <strain evidence="8 9">CGMCC 1.7005</strain>
    </source>
</reference>
<evidence type="ECO:0000313" key="8">
    <source>
        <dbReference type="EMBL" id="SFT88317.1"/>
    </source>
</evidence>
<evidence type="ECO:0000256" key="6">
    <source>
        <dbReference type="PIRSR" id="PIRSR600888-3"/>
    </source>
</evidence>
<dbReference type="Proteomes" id="UP000236454">
    <property type="component" value="Unassembled WGS sequence"/>
</dbReference>
<dbReference type="STRING" id="477690.SAMN05216474_2905"/>
<organism evidence="8 9">
    <name type="scientific">Lishizhenia tianjinensis</name>
    <dbReference type="NCBI Taxonomy" id="477690"/>
    <lineage>
        <taxon>Bacteria</taxon>
        <taxon>Pseudomonadati</taxon>
        <taxon>Bacteroidota</taxon>
        <taxon>Flavobacteriia</taxon>
        <taxon>Flavobacteriales</taxon>
        <taxon>Crocinitomicaceae</taxon>
        <taxon>Lishizhenia</taxon>
    </lineage>
</organism>
<dbReference type="EC" id="5.1.3.13" evidence="3 7"/>
<dbReference type="AlphaFoldDB" id="A0A1I7BMB3"/>
<dbReference type="EMBL" id="FPAS01000006">
    <property type="protein sequence ID" value="SFT88317.1"/>
    <property type="molecule type" value="Genomic_DNA"/>
</dbReference>
<comment type="similarity">
    <text evidence="7">Belongs to the dTDP-4-dehydrorhamnose 3,5-epimerase family.</text>
</comment>
<gene>
    <name evidence="8" type="ORF">SAMN05216474_2905</name>
</gene>
<dbReference type="GO" id="GO:0019305">
    <property type="term" value="P:dTDP-rhamnose biosynthetic process"/>
    <property type="evidence" value="ECO:0007669"/>
    <property type="project" value="UniProtKB-UniRule"/>
</dbReference>
<evidence type="ECO:0000256" key="2">
    <source>
        <dbReference type="ARBA" id="ARBA00001997"/>
    </source>
</evidence>
<dbReference type="PANTHER" id="PTHR21047">
    <property type="entry name" value="DTDP-6-DEOXY-D-GLUCOSE-3,5 EPIMERASE"/>
    <property type="match status" value="1"/>
</dbReference>
<feature type="active site" description="Proton acceptor" evidence="5">
    <location>
        <position position="62"/>
    </location>
</feature>
<dbReference type="PANTHER" id="PTHR21047:SF2">
    <property type="entry name" value="THYMIDINE DIPHOSPHO-4-KETO-RHAMNOSE 3,5-EPIMERASE"/>
    <property type="match status" value="1"/>
</dbReference>
<protein>
    <recommendedName>
        <fullName evidence="4 7">dTDP-4-dehydrorhamnose 3,5-epimerase</fullName>
        <ecNumber evidence="3 7">5.1.3.13</ecNumber>
    </recommendedName>
    <alternativeName>
        <fullName evidence="7">Thymidine diphospho-4-keto-rhamnose 3,5-epimerase</fullName>
    </alternativeName>
</protein>
<evidence type="ECO:0000256" key="3">
    <source>
        <dbReference type="ARBA" id="ARBA00012098"/>
    </source>
</evidence>
<dbReference type="OrthoDB" id="9800680at2"/>
<dbReference type="CDD" id="cd00438">
    <property type="entry name" value="cupin_RmlC"/>
    <property type="match status" value="1"/>
</dbReference>
<name>A0A1I7BMB3_9FLAO</name>
<dbReference type="Gene3D" id="2.60.120.10">
    <property type="entry name" value="Jelly Rolls"/>
    <property type="match status" value="1"/>
</dbReference>